<accession>A0AAW9PX58</accession>
<gene>
    <name evidence="1" type="ORF">V2H45_05450</name>
</gene>
<dbReference type="NCBIfam" id="NF010236">
    <property type="entry name" value="PRK13683.1"/>
    <property type="match status" value="1"/>
</dbReference>
<protein>
    <submittedName>
        <fullName evidence="1">Uncharacterized protein</fullName>
    </submittedName>
</protein>
<sequence length="85" mass="8954">MFTVELTLKGSPIALSVQRKDKETAEALYKSIAEAISGKGASPILELTCDKQETKKLAVIVSEISAIQISEKAGATANMGVGFVQ</sequence>
<dbReference type="Proteomes" id="UP001333818">
    <property type="component" value="Unassembled WGS sequence"/>
</dbReference>
<keyword evidence="2" id="KW-1185">Reference proteome</keyword>
<dbReference type="AlphaFoldDB" id="A0AAW9PX58"/>
<reference evidence="1" key="1">
    <citation type="submission" date="2024-01" db="EMBL/GenBank/DDBJ databases">
        <title>Bank of Algae and Cyanobacteria of the Azores (BACA) strain genomes.</title>
        <authorList>
            <person name="Luz R."/>
            <person name="Cordeiro R."/>
            <person name="Fonseca A."/>
            <person name="Goncalves V."/>
        </authorList>
    </citation>
    <scope>NUCLEOTIDE SEQUENCE</scope>
    <source>
        <strain evidence="1">BACA0141</strain>
    </source>
</reference>
<proteinExistence type="predicted"/>
<dbReference type="InterPro" id="IPR020885">
    <property type="entry name" value="UPF0367"/>
</dbReference>
<comment type="caution">
    <text evidence="1">The sequence shown here is derived from an EMBL/GenBank/DDBJ whole genome shotgun (WGS) entry which is preliminary data.</text>
</comment>
<name>A0AAW9PX58_9CYAN</name>
<organism evidence="1 2">
    <name type="scientific">Tumidithrix elongata BACA0141</name>
    <dbReference type="NCBI Taxonomy" id="2716417"/>
    <lineage>
        <taxon>Bacteria</taxon>
        <taxon>Bacillati</taxon>
        <taxon>Cyanobacteriota</taxon>
        <taxon>Cyanophyceae</taxon>
        <taxon>Pseudanabaenales</taxon>
        <taxon>Pseudanabaenaceae</taxon>
        <taxon>Tumidithrix</taxon>
        <taxon>Tumidithrix elongata</taxon>
    </lineage>
</organism>
<evidence type="ECO:0000313" key="1">
    <source>
        <dbReference type="EMBL" id="MEE3716189.1"/>
    </source>
</evidence>
<dbReference type="EMBL" id="JAZBJZ010000014">
    <property type="protein sequence ID" value="MEE3716189.1"/>
    <property type="molecule type" value="Genomic_DNA"/>
</dbReference>
<dbReference type="RefSeq" id="WP_330482616.1">
    <property type="nucleotide sequence ID" value="NZ_JAZBJZ010000014.1"/>
</dbReference>
<evidence type="ECO:0000313" key="2">
    <source>
        <dbReference type="Proteomes" id="UP001333818"/>
    </source>
</evidence>
<dbReference type="Pfam" id="PF26132">
    <property type="entry name" value="UPF0367"/>
    <property type="match status" value="1"/>
</dbReference>